<organism evidence="1 2">
    <name type="scientific">Bacillus licheniformis</name>
    <dbReference type="NCBI Taxonomy" id="1402"/>
    <lineage>
        <taxon>Bacteria</taxon>
        <taxon>Bacillati</taxon>
        <taxon>Bacillota</taxon>
        <taxon>Bacilli</taxon>
        <taxon>Bacillales</taxon>
        <taxon>Bacillaceae</taxon>
        <taxon>Bacillus</taxon>
    </lineage>
</organism>
<protein>
    <submittedName>
        <fullName evidence="1">Uncharacterized protein</fullName>
    </submittedName>
</protein>
<evidence type="ECO:0000313" key="2">
    <source>
        <dbReference type="Proteomes" id="UP000435910"/>
    </source>
</evidence>
<gene>
    <name evidence="1" type="ORF">CHCC16736_1844</name>
</gene>
<reference evidence="1 2" key="1">
    <citation type="submission" date="2019-06" db="EMBL/GenBank/DDBJ databases">
        <title>Genome sequence analysis of &gt;100 Bacillus licheniformis strains suggests intrinsic resistance to this species.</title>
        <authorList>
            <person name="Wels M."/>
            <person name="Siezen R.J."/>
            <person name="Johansen E."/>
            <person name="Stuer-Lauridsen B."/>
            <person name="Bjerre K."/>
            <person name="Nielsen B.K.K."/>
        </authorList>
    </citation>
    <scope>NUCLEOTIDE SEQUENCE [LARGE SCALE GENOMIC DNA]</scope>
    <source>
        <strain evidence="1 2">BAC-16736</strain>
    </source>
</reference>
<comment type="caution">
    <text evidence="1">The sequence shown here is derived from an EMBL/GenBank/DDBJ whole genome shotgun (WGS) entry which is preliminary data.</text>
</comment>
<dbReference type="EMBL" id="NILC01000005">
    <property type="protein sequence ID" value="TWL32607.1"/>
    <property type="molecule type" value="Genomic_DNA"/>
</dbReference>
<evidence type="ECO:0000313" key="1">
    <source>
        <dbReference type="EMBL" id="TWL32607.1"/>
    </source>
</evidence>
<dbReference type="AlphaFoldDB" id="A0A8B5YH38"/>
<sequence>MAKQIDFLNKNVQLLQEILLKDSNTYLDGRKIDQSAGDRFTRTSFINGVR</sequence>
<dbReference type="Proteomes" id="UP000435910">
    <property type="component" value="Unassembled WGS sequence"/>
</dbReference>
<accession>A0A8B5YH38</accession>
<proteinExistence type="predicted"/>
<name>A0A8B5YH38_BACLI</name>